<dbReference type="InterPro" id="IPR011701">
    <property type="entry name" value="MFS"/>
</dbReference>
<sequence length="433" mass="45860">MRFPQPAPVTPPRSSIPVLLGTQTLFNIGFYAVVPFLAVVLAQDFLLASSAVGLILGIRTFAQQGLFLAGGTLADRYGARSMILIGCAVRAAGFLILAASLWASTPVLWLFILGTLLTGFGGALFSPGLNILVAAAQTAREQEQHQQVRRATLFAWLSITGEIGAVTGPLVGSALWNWGFSTVAGFGAVFFVAIGIFLAITLRQPVPASATPTAASSRAQRTTPRGGLRRCLKDRGFVAFCALHASDLLAYNQLYLAIPLELQRHDMPTQWLGLIFAWISILTLGLQLPVSWLAARIGAASTLRAGYLLSASGFIVLAFIPPSAFGSEASPLRILCAVTLMTLGHMSVHPTALGLVPKFAAGNATGSYFGLLSSCGGLAVLLGNLLFGWLLSQSQDSSVPAFVPWLVLVIPLLLASWIGSRVVRDRLLRTHIA</sequence>
<feature type="transmembrane region" description="Helical" evidence="7">
    <location>
        <begin position="332"/>
        <end position="356"/>
    </location>
</feature>
<evidence type="ECO:0000256" key="6">
    <source>
        <dbReference type="ARBA" id="ARBA00023136"/>
    </source>
</evidence>
<dbReference type="SUPFAM" id="SSF103473">
    <property type="entry name" value="MFS general substrate transporter"/>
    <property type="match status" value="1"/>
</dbReference>
<feature type="transmembrane region" description="Helical" evidence="7">
    <location>
        <begin position="368"/>
        <end position="390"/>
    </location>
</feature>
<keyword evidence="2" id="KW-0813">Transport</keyword>
<feature type="transmembrane region" description="Helical" evidence="7">
    <location>
        <begin position="270"/>
        <end position="295"/>
    </location>
</feature>
<evidence type="ECO:0000259" key="8">
    <source>
        <dbReference type="PROSITE" id="PS50850"/>
    </source>
</evidence>
<feature type="transmembrane region" description="Helical" evidence="7">
    <location>
        <begin position="307"/>
        <end position="326"/>
    </location>
</feature>
<dbReference type="Pfam" id="PF07690">
    <property type="entry name" value="MFS_1"/>
    <property type="match status" value="1"/>
</dbReference>
<evidence type="ECO:0000256" key="3">
    <source>
        <dbReference type="ARBA" id="ARBA00022475"/>
    </source>
</evidence>
<keyword evidence="3" id="KW-1003">Cell membrane</keyword>
<evidence type="ECO:0000256" key="1">
    <source>
        <dbReference type="ARBA" id="ARBA00004651"/>
    </source>
</evidence>
<proteinExistence type="predicted"/>
<reference evidence="9" key="1">
    <citation type="journal article" date="2022" name="Pest Manag. Sci.">
        <title>Glutamicibacter halophytocola-mediated host fitness of potato tuber moth on Solanaceae crops.</title>
        <authorList>
            <person name="Wang W."/>
            <person name="Xiao G."/>
            <person name="Du G."/>
            <person name="Chang L."/>
            <person name="Yang Y."/>
            <person name="Ye J."/>
            <person name="Chen B."/>
        </authorList>
    </citation>
    <scope>NUCLEOTIDE SEQUENCE</scope>
    <source>
        <strain evidence="9">S2</strain>
    </source>
</reference>
<evidence type="ECO:0000313" key="9">
    <source>
        <dbReference type="EMBL" id="UUX58697.1"/>
    </source>
</evidence>
<dbReference type="InterPro" id="IPR036259">
    <property type="entry name" value="MFS_trans_sf"/>
</dbReference>
<feature type="transmembrane region" description="Helical" evidence="7">
    <location>
        <begin position="28"/>
        <end position="61"/>
    </location>
</feature>
<protein>
    <submittedName>
        <fullName evidence="9">MFS transporter</fullName>
    </submittedName>
</protein>
<keyword evidence="5 7" id="KW-1133">Transmembrane helix</keyword>
<dbReference type="AlphaFoldDB" id="A0AA94XV10"/>
<evidence type="ECO:0000313" key="10">
    <source>
        <dbReference type="Proteomes" id="UP001060018"/>
    </source>
</evidence>
<feature type="transmembrane region" description="Helical" evidence="7">
    <location>
        <begin position="237"/>
        <end position="258"/>
    </location>
</feature>
<dbReference type="EMBL" id="CP102487">
    <property type="protein sequence ID" value="UUX58697.1"/>
    <property type="molecule type" value="Genomic_DNA"/>
</dbReference>
<dbReference type="Proteomes" id="UP001060018">
    <property type="component" value="Chromosome"/>
</dbReference>
<evidence type="ECO:0000256" key="7">
    <source>
        <dbReference type="SAM" id="Phobius"/>
    </source>
</evidence>
<comment type="subcellular location">
    <subcellularLocation>
        <location evidence="1">Cell membrane</location>
        <topology evidence="1">Multi-pass membrane protein</topology>
    </subcellularLocation>
</comment>
<feature type="transmembrane region" description="Helical" evidence="7">
    <location>
        <begin position="82"/>
        <end position="102"/>
    </location>
</feature>
<keyword evidence="6 7" id="KW-0472">Membrane</keyword>
<accession>A0AA94XV10</accession>
<dbReference type="InterPro" id="IPR020846">
    <property type="entry name" value="MFS_dom"/>
</dbReference>
<name>A0AA94XV10_9MICC</name>
<feature type="transmembrane region" description="Helical" evidence="7">
    <location>
        <begin position="153"/>
        <end position="172"/>
    </location>
</feature>
<feature type="transmembrane region" description="Helical" evidence="7">
    <location>
        <begin position="108"/>
        <end position="133"/>
    </location>
</feature>
<keyword evidence="4 7" id="KW-0812">Transmembrane</keyword>
<gene>
    <name evidence="9" type="ORF">NUH22_15580</name>
</gene>
<feature type="domain" description="Major facilitator superfamily (MFS) profile" evidence="8">
    <location>
        <begin position="15"/>
        <end position="424"/>
    </location>
</feature>
<dbReference type="PANTHER" id="PTHR23517">
    <property type="entry name" value="RESISTANCE PROTEIN MDTM, PUTATIVE-RELATED-RELATED"/>
    <property type="match status" value="1"/>
</dbReference>
<organism evidence="9 10">
    <name type="scientific">Glutamicibacter halophytocola</name>
    <dbReference type="NCBI Taxonomy" id="1933880"/>
    <lineage>
        <taxon>Bacteria</taxon>
        <taxon>Bacillati</taxon>
        <taxon>Actinomycetota</taxon>
        <taxon>Actinomycetes</taxon>
        <taxon>Micrococcales</taxon>
        <taxon>Micrococcaceae</taxon>
        <taxon>Glutamicibacter</taxon>
    </lineage>
</organism>
<evidence type="ECO:0000256" key="4">
    <source>
        <dbReference type="ARBA" id="ARBA00022692"/>
    </source>
</evidence>
<dbReference type="PROSITE" id="PS50850">
    <property type="entry name" value="MFS"/>
    <property type="match status" value="1"/>
</dbReference>
<feature type="transmembrane region" description="Helical" evidence="7">
    <location>
        <begin position="178"/>
        <end position="200"/>
    </location>
</feature>
<evidence type="ECO:0000256" key="2">
    <source>
        <dbReference type="ARBA" id="ARBA00022448"/>
    </source>
</evidence>
<dbReference type="RefSeq" id="WP_257745562.1">
    <property type="nucleotide sequence ID" value="NZ_CP102487.1"/>
</dbReference>
<dbReference type="Gene3D" id="1.20.1250.20">
    <property type="entry name" value="MFS general substrate transporter like domains"/>
    <property type="match status" value="1"/>
</dbReference>
<feature type="transmembrane region" description="Helical" evidence="7">
    <location>
        <begin position="402"/>
        <end position="419"/>
    </location>
</feature>
<dbReference type="PANTHER" id="PTHR23517:SF2">
    <property type="entry name" value="MULTIDRUG RESISTANCE PROTEIN MDTH"/>
    <property type="match status" value="1"/>
</dbReference>
<dbReference type="InterPro" id="IPR050171">
    <property type="entry name" value="MFS_Transporters"/>
</dbReference>
<dbReference type="GO" id="GO:0005886">
    <property type="term" value="C:plasma membrane"/>
    <property type="evidence" value="ECO:0007669"/>
    <property type="project" value="UniProtKB-SubCell"/>
</dbReference>
<dbReference type="GO" id="GO:0022857">
    <property type="term" value="F:transmembrane transporter activity"/>
    <property type="evidence" value="ECO:0007669"/>
    <property type="project" value="InterPro"/>
</dbReference>
<evidence type="ECO:0000256" key="5">
    <source>
        <dbReference type="ARBA" id="ARBA00022989"/>
    </source>
</evidence>